<keyword evidence="2" id="KW-0503">Monooxygenase</keyword>
<dbReference type="InterPro" id="IPR007138">
    <property type="entry name" value="ABM_dom"/>
</dbReference>
<evidence type="ECO:0000313" key="2">
    <source>
        <dbReference type="EMBL" id="ARN76465.1"/>
    </source>
</evidence>
<dbReference type="AlphaFoldDB" id="A0A1X9NKZ3"/>
<evidence type="ECO:0000313" key="3">
    <source>
        <dbReference type="Proteomes" id="UP000193450"/>
    </source>
</evidence>
<reference evidence="2 3" key="1">
    <citation type="submission" date="2016-11" db="EMBL/GenBank/DDBJ databases">
        <title>Trade-off between light-utilization and light-protection in marine flavobacteria.</title>
        <authorList>
            <person name="Kumagai Y."/>
        </authorList>
    </citation>
    <scope>NUCLEOTIDE SEQUENCE [LARGE SCALE GENOMIC DNA]</scope>
    <source>
        <strain evidence="2 3">NBRC 107125</strain>
    </source>
</reference>
<dbReference type="SUPFAM" id="SSF54909">
    <property type="entry name" value="Dimeric alpha+beta barrel"/>
    <property type="match status" value="1"/>
</dbReference>
<feature type="domain" description="ABM" evidence="1">
    <location>
        <begin position="3"/>
        <end position="94"/>
    </location>
</feature>
<name>A0A1X9NKZ3_9GAMM</name>
<protein>
    <submittedName>
        <fullName evidence="2">Antibiotic biosynthesis monooxygenase</fullName>
    </submittedName>
</protein>
<dbReference type="Gene3D" id="3.30.70.100">
    <property type="match status" value="1"/>
</dbReference>
<dbReference type="STRING" id="716816.BST96_16865"/>
<dbReference type="PROSITE" id="PS51725">
    <property type="entry name" value="ABM"/>
    <property type="match status" value="1"/>
</dbReference>
<keyword evidence="2" id="KW-0560">Oxidoreductase</keyword>
<sequence>MTVLINGCVELAAEHRDKALAESADLVAETRTQKGCKHYVWSADPTSDTRVYVYENWESSEDLAAHLAGPYYANMLALLGGYGVYNTEVSKFRIDLEEPVYDPEGVPRADFFTG</sequence>
<dbReference type="EMBL" id="CP019343">
    <property type="protein sequence ID" value="ARN76465.1"/>
    <property type="molecule type" value="Genomic_DNA"/>
</dbReference>
<dbReference type="KEGG" id="osg:BST96_16865"/>
<dbReference type="RefSeq" id="WP_085760574.1">
    <property type="nucleotide sequence ID" value="NZ_CP019343.1"/>
</dbReference>
<dbReference type="GO" id="GO:0004497">
    <property type="term" value="F:monooxygenase activity"/>
    <property type="evidence" value="ECO:0007669"/>
    <property type="project" value="UniProtKB-KW"/>
</dbReference>
<dbReference type="InterPro" id="IPR011008">
    <property type="entry name" value="Dimeric_a/b-barrel"/>
</dbReference>
<dbReference type="Proteomes" id="UP000193450">
    <property type="component" value="Chromosome"/>
</dbReference>
<accession>A0A1X9NKZ3</accession>
<evidence type="ECO:0000259" key="1">
    <source>
        <dbReference type="PROSITE" id="PS51725"/>
    </source>
</evidence>
<gene>
    <name evidence="2" type="ORF">BST96_16865</name>
</gene>
<proteinExistence type="predicted"/>
<dbReference type="Pfam" id="PF03992">
    <property type="entry name" value="ABM"/>
    <property type="match status" value="1"/>
</dbReference>
<dbReference type="OrthoDB" id="287932at2"/>
<keyword evidence="3" id="KW-1185">Reference proteome</keyword>
<organism evidence="2 3">
    <name type="scientific">Oceanicoccus sagamiensis</name>
    <dbReference type="NCBI Taxonomy" id="716816"/>
    <lineage>
        <taxon>Bacteria</taxon>
        <taxon>Pseudomonadati</taxon>
        <taxon>Pseudomonadota</taxon>
        <taxon>Gammaproteobacteria</taxon>
        <taxon>Cellvibrionales</taxon>
        <taxon>Spongiibacteraceae</taxon>
        <taxon>Oceanicoccus</taxon>
    </lineage>
</organism>